<evidence type="ECO:0000313" key="1">
    <source>
        <dbReference type="EMBL" id="MET1257504.1"/>
    </source>
</evidence>
<keyword evidence="2" id="KW-1185">Reference proteome</keyword>
<reference evidence="1 2" key="1">
    <citation type="submission" date="2024-06" db="EMBL/GenBank/DDBJ databases">
        <authorList>
            <person name="Li F."/>
        </authorList>
    </citation>
    <scope>NUCLEOTIDE SEQUENCE [LARGE SCALE GENOMIC DNA]</scope>
    <source>
        <strain evidence="1 2">GXAS 311</strain>
    </source>
</reference>
<dbReference type="EMBL" id="JBEVCJ010000083">
    <property type="protein sequence ID" value="MET1257504.1"/>
    <property type="molecule type" value="Genomic_DNA"/>
</dbReference>
<accession>A0ABV2BZZ0</accession>
<dbReference type="Proteomes" id="UP001548189">
    <property type="component" value="Unassembled WGS sequence"/>
</dbReference>
<name>A0ABV2BZZ0_9GAMM</name>
<gene>
    <name evidence="1" type="ORF">ABVT43_20400</name>
</gene>
<sequence>MSMFQGEVVRRPVIFLLCLLPTIAYANVVWPSLYLETRLFSWWAIGIGLLVEFFFVKWLFTLSTKKASIATMSANAVSAIAGIVLIPLAGIGWELFPGSVINWAFSWGTFNPITWGATFFLGCLVNGLLEGAVYKKWFSPEFRYKSKAFLWLLAANSLSVGAAFISLWLKPVQL</sequence>
<evidence type="ECO:0000313" key="2">
    <source>
        <dbReference type="Proteomes" id="UP001548189"/>
    </source>
</evidence>
<organism evidence="1 2">
    <name type="scientific">Aliikangiella maris</name>
    <dbReference type="NCBI Taxonomy" id="3162458"/>
    <lineage>
        <taxon>Bacteria</taxon>
        <taxon>Pseudomonadati</taxon>
        <taxon>Pseudomonadota</taxon>
        <taxon>Gammaproteobacteria</taxon>
        <taxon>Oceanospirillales</taxon>
        <taxon>Pleioneaceae</taxon>
        <taxon>Aliikangiella</taxon>
    </lineage>
</organism>
<comment type="caution">
    <text evidence="1">The sequence shown here is derived from an EMBL/GenBank/DDBJ whole genome shotgun (WGS) entry which is preliminary data.</text>
</comment>
<proteinExistence type="predicted"/>
<protein>
    <submittedName>
        <fullName evidence="1">Uncharacterized protein</fullName>
    </submittedName>
</protein>